<evidence type="ECO:0008006" key="3">
    <source>
        <dbReference type="Google" id="ProtNLM"/>
    </source>
</evidence>
<evidence type="ECO:0000313" key="1">
    <source>
        <dbReference type="EMBL" id="MDD7913057.1"/>
    </source>
</evidence>
<sequence length="107" mass="12508">MNNTIILYKKLVDENPNFKAKGKTTFYTSSNGYMFSFVNKANEIGIRLSKEDTKIFGENYTIQPFISHGAKMRDYVLIPEEALNYNWNFITNMLQKSFEYVNSLPEK</sequence>
<dbReference type="EMBL" id="JAOSLC020000002">
    <property type="protein sequence ID" value="MDD7913057.1"/>
    <property type="molecule type" value="Genomic_DNA"/>
</dbReference>
<reference evidence="1" key="1">
    <citation type="submission" date="2023-02" db="EMBL/GenBank/DDBJ databases">
        <title>Polaribacter ponticola sp. nov., isolated from seawater.</title>
        <authorList>
            <person name="Baek J.H."/>
            <person name="Kim J.M."/>
            <person name="Choi D.G."/>
            <person name="Jeon C.O."/>
        </authorList>
    </citation>
    <scope>NUCLEOTIDE SEQUENCE</scope>
    <source>
        <strain evidence="1">MSW5</strain>
    </source>
</reference>
<dbReference type="RefSeq" id="WP_265724225.1">
    <property type="nucleotide sequence ID" value="NZ_JAOSLC020000002.1"/>
</dbReference>
<organism evidence="1 2">
    <name type="scientific">Polaribacter ponticola</name>
    <dbReference type="NCBI Taxonomy" id="2978475"/>
    <lineage>
        <taxon>Bacteria</taxon>
        <taxon>Pseudomonadati</taxon>
        <taxon>Bacteroidota</taxon>
        <taxon>Flavobacteriia</taxon>
        <taxon>Flavobacteriales</taxon>
        <taxon>Flavobacteriaceae</taxon>
    </lineage>
</organism>
<name>A0ABT5S4M9_9FLAO</name>
<proteinExistence type="predicted"/>
<evidence type="ECO:0000313" key="2">
    <source>
        <dbReference type="Proteomes" id="UP001151478"/>
    </source>
</evidence>
<accession>A0ABT5S4M9</accession>
<keyword evidence="2" id="KW-1185">Reference proteome</keyword>
<protein>
    <recommendedName>
        <fullName evidence="3">TfoX N-terminal domain-containing protein</fullName>
    </recommendedName>
</protein>
<gene>
    <name evidence="1" type="ORF">N5A56_000790</name>
</gene>
<dbReference type="Proteomes" id="UP001151478">
    <property type="component" value="Unassembled WGS sequence"/>
</dbReference>
<comment type="caution">
    <text evidence="1">The sequence shown here is derived from an EMBL/GenBank/DDBJ whole genome shotgun (WGS) entry which is preliminary data.</text>
</comment>